<keyword evidence="4" id="KW-1185">Reference proteome</keyword>
<organism evidence="3 4">
    <name type="scientific">Pyrobaculum ferrireducens</name>
    <dbReference type="NCBI Taxonomy" id="1104324"/>
    <lineage>
        <taxon>Archaea</taxon>
        <taxon>Thermoproteota</taxon>
        <taxon>Thermoprotei</taxon>
        <taxon>Thermoproteales</taxon>
        <taxon>Thermoproteaceae</taxon>
        <taxon>Pyrobaculum</taxon>
    </lineage>
</organism>
<proteinExistence type="predicted"/>
<dbReference type="KEGG" id="pyr:P186_1197"/>
<name>G7VCT9_9CREN</name>
<protein>
    <submittedName>
        <fullName evidence="3">Uncharacterized protein</fullName>
    </submittedName>
</protein>
<dbReference type="HOGENOM" id="CLU_854230_0_0_2"/>
<dbReference type="AlphaFoldDB" id="G7VCT9"/>
<keyword evidence="2" id="KW-1133">Transmembrane helix</keyword>
<evidence type="ECO:0000313" key="3">
    <source>
        <dbReference type="EMBL" id="AET32628.1"/>
    </source>
</evidence>
<dbReference type="GeneID" id="11595450"/>
<keyword evidence="1" id="KW-0175">Coiled coil</keyword>
<accession>G7VCT9</accession>
<dbReference type="Proteomes" id="UP000005867">
    <property type="component" value="Chromosome"/>
</dbReference>
<reference evidence="3 4" key="1">
    <citation type="journal article" date="2012" name="J. Bacteriol.">
        <title>Complete genome sequence of strain 1860, a crenarchaeon of the genus pyrobaculum able to grow with various electron acceptors.</title>
        <authorList>
            <person name="Mardanov A.V."/>
            <person name="Gumerov V.M."/>
            <person name="Slobodkina G.B."/>
            <person name="Beletsky A.V."/>
            <person name="Bonch-Osmolovskaya E.A."/>
            <person name="Ravin N.V."/>
            <person name="Skryabin K.G."/>
        </authorList>
    </citation>
    <scope>NUCLEOTIDE SEQUENCE [LARGE SCALE GENOMIC DNA]</scope>
    <source>
        <strain evidence="3 4">1860</strain>
    </source>
</reference>
<dbReference type="STRING" id="1104324.P186_1197"/>
<evidence type="ECO:0000256" key="1">
    <source>
        <dbReference type="SAM" id="Coils"/>
    </source>
</evidence>
<dbReference type="eggNOG" id="arCOG05613">
    <property type="taxonomic scope" value="Archaea"/>
</dbReference>
<dbReference type="BioCyc" id="PSP1104324:GJSN-1167-MONOMER"/>
<sequence>MNWWLVFLIATGLALAQFISWHPPHAYLAAAYPLNATHFVEYYGATTLYYIQDGIEFRGDGREAQAALTYISQVCRYVSVEPLNITPIEGGVLVRSNIYCSHDGRVWLWLKWLPLRLAAYVGLVNLANATGNFTTPVGNFSEMAPEGWYLHLSTKTVVKVPPGNTSLYVEYDRLVRTLDEIKAELGRALANSTALGNLLQQLSDKVKTLSDEKTKLEELLKQREQLITALNAKIQAQNNEIEDLKKRLSDILSKKDALLKRMEELNRTHALQVSQLQSQLAQLQSQLSAKEEGNGTGWLIPMLLIALGGVIGAVVYVRRRQSE</sequence>
<feature type="coiled-coil region" evidence="1">
    <location>
        <begin position="171"/>
        <end position="293"/>
    </location>
</feature>
<evidence type="ECO:0000313" key="4">
    <source>
        <dbReference type="Proteomes" id="UP000005867"/>
    </source>
</evidence>
<dbReference type="RefSeq" id="WP_014288456.1">
    <property type="nucleotide sequence ID" value="NC_016645.1"/>
</dbReference>
<dbReference type="EMBL" id="CP003098">
    <property type="protein sequence ID" value="AET32628.1"/>
    <property type="molecule type" value="Genomic_DNA"/>
</dbReference>
<gene>
    <name evidence="3" type="ORF">P186_1197</name>
</gene>
<feature type="transmembrane region" description="Helical" evidence="2">
    <location>
        <begin position="298"/>
        <end position="317"/>
    </location>
</feature>
<evidence type="ECO:0000256" key="2">
    <source>
        <dbReference type="SAM" id="Phobius"/>
    </source>
</evidence>
<dbReference type="OrthoDB" id="29120at2157"/>
<keyword evidence="2" id="KW-0812">Transmembrane</keyword>
<keyword evidence="2" id="KW-0472">Membrane</keyword>